<dbReference type="Proteomes" id="UP000000390">
    <property type="component" value="Chromosome"/>
</dbReference>
<dbReference type="STRING" id="795797.HacjB3_05995"/>
<dbReference type="AlphaFoldDB" id="D8JA68"/>
<dbReference type="OrthoDB" id="209680at2157"/>
<dbReference type="RefSeq" id="WP_008414777.1">
    <property type="nucleotide sequence ID" value="NC_014297.1"/>
</dbReference>
<protein>
    <recommendedName>
        <fullName evidence="5">Small CPxCG-related zinc finger protein</fullName>
    </recommendedName>
</protein>
<dbReference type="eggNOG" id="arCOG09270">
    <property type="taxonomic scope" value="Archaea"/>
</dbReference>
<evidence type="ECO:0000313" key="1">
    <source>
        <dbReference type="EMBL" id="ADJ14590.1"/>
    </source>
</evidence>
<dbReference type="Proteomes" id="UP000011645">
    <property type="component" value="Unassembled WGS sequence"/>
</dbReference>
<evidence type="ECO:0008006" key="5">
    <source>
        <dbReference type="Google" id="ProtNLM"/>
    </source>
</evidence>
<evidence type="ECO:0000313" key="2">
    <source>
        <dbReference type="EMBL" id="ELY39962.1"/>
    </source>
</evidence>
<evidence type="ECO:0000313" key="3">
    <source>
        <dbReference type="Proteomes" id="UP000000390"/>
    </source>
</evidence>
<reference evidence="2 4" key="2">
    <citation type="journal article" date="2014" name="PLoS Genet.">
        <title>Phylogenetically driven sequencing of extremely halophilic archaea reveals strategies for static and dynamic osmo-response.</title>
        <authorList>
            <person name="Becker E.A."/>
            <person name="Seitzer P.M."/>
            <person name="Tritt A."/>
            <person name="Larsen D."/>
            <person name="Krusor M."/>
            <person name="Yao A.I."/>
            <person name="Wu D."/>
            <person name="Madern D."/>
            <person name="Eisen J.A."/>
            <person name="Darling A.E."/>
            <person name="Facciotti M.T."/>
        </authorList>
    </citation>
    <scope>NUCLEOTIDE SEQUENCE [LARGE SCALE GENOMIC DNA]</scope>
    <source>
        <strain evidence="2">B3</strain>
        <strain evidence="4">DSM 18796 / CECT 7217 / JCM 14584 / KCTC 4019 / B3</strain>
    </source>
</reference>
<dbReference type="GeneID" id="54763646"/>
<accession>D8JA68</accession>
<dbReference type="PATRIC" id="fig|795797.18.peg.1194"/>
<name>D8JA68_HALJB</name>
<sequence length="50" mass="5173">MASVQADSRCLNCGFTAASGSDEWAHVAVPKLGTLTQCPECNSTNVTSGR</sequence>
<dbReference type="KEGG" id="hje:HacjB3_05995"/>
<dbReference type="HOGENOM" id="CLU_213599_0_0_2"/>
<dbReference type="EMBL" id="CP002062">
    <property type="protein sequence ID" value="ADJ14590.1"/>
    <property type="molecule type" value="Genomic_DNA"/>
</dbReference>
<reference evidence="1 3" key="1">
    <citation type="journal article" date="2010" name="J. Bacteriol.">
        <title>Complete genome sequence of Halalkalicoccus jeotgali B3(T), an extremely halophilic archaeon.</title>
        <authorList>
            <person name="Roh S.W."/>
            <person name="Nam Y.D."/>
            <person name="Nam S.H."/>
            <person name="Choi S.H."/>
            <person name="Park H.S."/>
            <person name="Bae J.W."/>
        </authorList>
    </citation>
    <scope>NUCLEOTIDE SEQUENCE [LARGE SCALE GENOMIC DNA]</scope>
    <source>
        <strain evidence="1">B3</strain>
        <strain evidence="3">DSM 18796 / CECT 7217 / JCM 14584 / KCTC 4019 / B3</strain>
    </source>
</reference>
<keyword evidence="4" id="KW-1185">Reference proteome</keyword>
<evidence type="ECO:0000313" key="4">
    <source>
        <dbReference type="Proteomes" id="UP000011645"/>
    </source>
</evidence>
<proteinExistence type="predicted"/>
<gene>
    <name evidence="1" type="ordered locus">HacjB3_05995</name>
    <name evidence="2" type="ORF">C497_04377</name>
</gene>
<dbReference type="EMBL" id="AOHV01000012">
    <property type="protein sequence ID" value="ELY39962.1"/>
    <property type="molecule type" value="Genomic_DNA"/>
</dbReference>
<organism evidence="1 3">
    <name type="scientific">Halalkalicoccus jeotgali (strain DSM 18796 / CECT 7217 / JCM 14584 / KCTC 4019 / B3)</name>
    <dbReference type="NCBI Taxonomy" id="795797"/>
    <lineage>
        <taxon>Archaea</taxon>
        <taxon>Methanobacteriati</taxon>
        <taxon>Methanobacteriota</taxon>
        <taxon>Stenosarchaea group</taxon>
        <taxon>Halobacteria</taxon>
        <taxon>Halobacteriales</taxon>
        <taxon>Halococcaceae</taxon>
        <taxon>Halalkalicoccus</taxon>
    </lineage>
</organism>